<dbReference type="Gene3D" id="2.130.10.10">
    <property type="entry name" value="YVTN repeat-like/Quinoprotein amine dehydrogenase"/>
    <property type="match status" value="1"/>
</dbReference>
<dbReference type="RefSeq" id="XP_011500724.1">
    <property type="nucleotide sequence ID" value="XM_011502422.1"/>
</dbReference>
<keyword evidence="6" id="KW-1185">Reference proteome</keyword>
<protein>
    <recommendedName>
        <fullName evidence="2 3">Vacuolar protein sorting-associated protein 16 homolog</fullName>
    </recommendedName>
</protein>
<dbReference type="InterPro" id="IPR006925">
    <property type="entry name" value="Vps16_C"/>
</dbReference>
<evidence type="ECO:0000256" key="1">
    <source>
        <dbReference type="ARBA" id="ARBA00009250"/>
    </source>
</evidence>
<dbReference type="GO" id="GO:0031902">
    <property type="term" value="C:late endosome membrane"/>
    <property type="evidence" value="ECO:0007669"/>
    <property type="project" value="UniProtKB-SubCell"/>
</dbReference>
<organism evidence="6 7">
    <name type="scientific">Ceratosolen solmsi marchali</name>
    <dbReference type="NCBI Taxonomy" id="326594"/>
    <lineage>
        <taxon>Eukaryota</taxon>
        <taxon>Metazoa</taxon>
        <taxon>Ecdysozoa</taxon>
        <taxon>Arthropoda</taxon>
        <taxon>Hexapoda</taxon>
        <taxon>Insecta</taxon>
        <taxon>Pterygota</taxon>
        <taxon>Neoptera</taxon>
        <taxon>Endopterygota</taxon>
        <taxon>Hymenoptera</taxon>
        <taxon>Apocrita</taxon>
        <taxon>Proctotrupomorpha</taxon>
        <taxon>Chalcidoidea</taxon>
        <taxon>Agaonidae</taxon>
        <taxon>Agaoninae</taxon>
        <taxon>Ceratosolen</taxon>
    </lineage>
</organism>
<dbReference type="InterPro" id="IPR036322">
    <property type="entry name" value="WD40_repeat_dom_sf"/>
</dbReference>
<sequence>MSVMLTADWFSLERDNYFRKFEIYPLSFRHESSLDNLVVAAPYGGSIAICRNPKKFVKVQGSTKAVISLYSSSGQLMAKLQWNSGQLVAMGWSHQEELLCIQEDGMVLIYDIFGHYQHTFSMGEEAKETKIIEAKFFPSINGTGVAILTSANRIFLVNNVGEPKVRKFADLPKFSGMIDSWCVIRQDRESQIILANQDGIHQLHHSYQTPISIPFNKLFNNKVSGINTIAVSSNSQHIALYADSGYLFLGSVNLREKYCEYTTNIKDSLTDIAWCGSEAVVCCWNNTMMIFGLKGEEIISYSYEGPVNLITEIDCVRVLSAYSHEIIQKVPQVVQKIFRINSTDAASYLLEASKQFKKRSHKADSYIDLVKDKLDSAVMNCITAVSHEFDFQTQKLLMRAAKFGKGFSRNINPDYYVNMCRTLRVLNAIRHPKIGIPLTYVQLNTLSYQVMLDRLVARKHYYLGIQISRHLQLSEIDGESRILAHWACYKVKQTQLDKEQIAEEIADKLGYTPGVSYSEIAVRAADCGRKQLAIKLIDYEPKAQLQVPLLLRLGEEQAALKKAVESGNTDLVYTVILHLREHMPLSDFQMAIMHCPLAMTLYIKYCQNHNRETLRDIYNQYDDYYSQALWFIKESYQNSTSRDAMLQSALDHFKLSKHDANSCLIDEQIKLLRYQRSLEETLHESVVGKPLHDTVKVLLLHNEIKLADKLRSEYKFPDRRYWWLRIQCLAEQGLWNELEKFSKYKKSPIGYEPFMDQCLKYKKELEAKKYLPRIKDELKVKYFVKLDMLLEAAQTALEHKDLAAITFVLARCNNRRLQEKIGAMVASLRNGK</sequence>
<dbReference type="GO" id="GO:0042144">
    <property type="term" value="P:vacuole fusion, non-autophagic"/>
    <property type="evidence" value="ECO:0007669"/>
    <property type="project" value="TreeGrafter"/>
</dbReference>
<dbReference type="InterPro" id="IPR038132">
    <property type="entry name" value="Vps16_C_sf"/>
</dbReference>
<evidence type="ECO:0000256" key="3">
    <source>
        <dbReference type="PIRNR" id="PIRNR007949"/>
    </source>
</evidence>
<reference evidence="7" key="1">
    <citation type="submission" date="2025-08" db="UniProtKB">
        <authorList>
            <consortium name="RefSeq"/>
        </authorList>
    </citation>
    <scope>IDENTIFICATION</scope>
</reference>
<comment type="similarity">
    <text evidence="1 3">Belongs to the VPS16 family.</text>
</comment>
<evidence type="ECO:0000259" key="5">
    <source>
        <dbReference type="Pfam" id="PF04841"/>
    </source>
</evidence>
<dbReference type="GeneID" id="105364494"/>
<feature type="domain" description="Vps16 N-terminal" evidence="5">
    <location>
        <begin position="6"/>
        <end position="417"/>
    </location>
</feature>
<dbReference type="GO" id="GO:0005765">
    <property type="term" value="C:lysosomal membrane"/>
    <property type="evidence" value="ECO:0007669"/>
    <property type="project" value="UniProtKB-SubCell"/>
</dbReference>
<keyword evidence="3" id="KW-0458">Lysosome</keyword>
<dbReference type="GO" id="GO:0003779">
    <property type="term" value="F:actin binding"/>
    <property type="evidence" value="ECO:0007669"/>
    <property type="project" value="TreeGrafter"/>
</dbReference>
<keyword evidence="3" id="KW-0967">Endosome</keyword>
<evidence type="ECO:0000259" key="4">
    <source>
        <dbReference type="Pfam" id="PF04840"/>
    </source>
</evidence>
<keyword evidence="3" id="KW-0472">Membrane</keyword>
<dbReference type="KEGG" id="csol:105364494"/>
<name>A0AAJ6YME0_9HYME</name>
<evidence type="ECO:0000313" key="6">
    <source>
        <dbReference type="Proteomes" id="UP000695007"/>
    </source>
</evidence>
<comment type="subcellular location">
    <subcellularLocation>
        <location evidence="3">Late endosome membrane</location>
        <topology evidence="3">Peripheral membrane protein</topology>
        <orientation evidence="3">Cytoplasmic side</orientation>
    </subcellularLocation>
    <subcellularLocation>
        <location evidence="3">Lysosome membrane</location>
        <topology evidence="3">Peripheral membrane protein</topology>
        <orientation evidence="3">Cytoplasmic side</orientation>
    </subcellularLocation>
    <text evidence="3">Cytoplasmic, peripheral membrane protein associated with late endosomes/lysosomes.</text>
</comment>
<dbReference type="Pfam" id="PF04841">
    <property type="entry name" value="Vps16_N"/>
    <property type="match status" value="1"/>
</dbReference>
<dbReference type="Gene3D" id="1.10.150.780">
    <property type="entry name" value="Vps16, C-terminal region"/>
    <property type="match status" value="1"/>
</dbReference>
<dbReference type="PANTHER" id="PTHR12811">
    <property type="entry name" value="VACUOLAR PROTEIN SORTING VPS16"/>
    <property type="match status" value="1"/>
</dbReference>
<dbReference type="GO" id="GO:0016197">
    <property type="term" value="P:endosomal transport"/>
    <property type="evidence" value="ECO:0007669"/>
    <property type="project" value="TreeGrafter"/>
</dbReference>
<dbReference type="CTD" id="41107"/>
<dbReference type="GO" id="GO:0006886">
    <property type="term" value="P:intracellular protein transport"/>
    <property type="evidence" value="ECO:0007669"/>
    <property type="project" value="InterPro"/>
</dbReference>
<dbReference type="AlphaFoldDB" id="A0AAJ6YME0"/>
<keyword evidence="3" id="KW-0813">Transport</keyword>
<dbReference type="GO" id="GO:0030897">
    <property type="term" value="C:HOPS complex"/>
    <property type="evidence" value="ECO:0007669"/>
    <property type="project" value="UniProtKB-UniRule"/>
</dbReference>
<evidence type="ECO:0000256" key="2">
    <source>
        <dbReference type="ARBA" id="ARBA00017947"/>
    </source>
</evidence>
<evidence type="ECO:0000313" key="7">
    <source>
        <dbReference type="RefSeq" id="XP_011500724.1"/>
    </source>
</evidence>
<dbReference type="PANTHER" id="PTHR12811:SF0">
    <property type="entry name" value="VACUOLAR PROTEIN SORTING-ASSOCIATED PROTEIN 16 HOMOLOG"/>
    <property type="match status" value="1"/>
</dbReference>
<proteinExistence type="inferred from homology"/>
<gene>
    <name evidence="7" type="primary">LOC105364494</name>
</gene>
<dbReference type="Pfam" id="PF04840">
    <property type="entry name" value="Vps16_C"/>
    <property type="match status" value="1"/>
</dbReference>
<dbReference type="GO" id="GO:0033263">
    <property type="term" value="C:CORVET complex"/>
    <property type="evidence" value="ECO:0007669"/>
    <property type="project" value="UniProtKB-UniRule"/>
</dbReference>
<dbReference type="PIRSF" id="PIRSF007949">
    <property type="entry name" value="VPS16"/>
    <property type="match status" value="1"/>
</dbReference>
<dbReference type="SUPFAM" id="SSF50978">
    <property type="entry name" value="WD40 repeat-like"/>
    <property type="match status" value="1"/>
</dbReference>
<keyword evidence="3" id="KW-0653">Protein transport</keyword>
<feature type="domain" description="Vps16 C-terminal" evidence="4">
    <location>
        <begin position="515"/>
        <end position="815"/>
    </location>
</feature>
<dbReference type="Proteomes" id="UP000695007">
    <property type="component" value="Unplaced"/>
</dbReference>
<dbReference type="InterPro" id="IPR006926">
    <property type="entry name" value="Vps16_N"/>
</dbReference>
<comment type="function">
    <text evidence="3">Plays a role in vesicle-mediated protein trafficking to lysosomal compartments including the endocytic membrane transport and autophagic pathways. Believed to act as a core component of the putative HOPS and CORVET endosomal tethering complexes.</text>
</comment>
<dbReference type="InterPro" id="IPR016534">
    <property type="entry name" value="VPS16"/>
</dbReference>
<dbReference type="InterPro" id="IPR015943">
    <property type="entry name" value="WD40/YVTN_repeat-like_dom_sf"/>
</dbReference>
<accession>A0AAJ6YME0</accession>